<proteinExistence type="predicted"/>
<evidence type="ECO:0000313" key="2">
    <source>
        <dbReference type="EnsemblPlants" id="TuG1812G0400001724.01.T01.cds248558"/>
    </source>
</evidence>
<evidence type="ECO:0000313" key="3">
    <source>
        <dbReference type="Proteomes" id="UP000015106"/>
    </source>
</evidence>
<dbReference type="InterPro" id="IPR036397">
    <property type="entry name" value="RNaseH_sf"/>
</dbReference>
<dbReference type="PANTHER" id="PTHR48475:SF1">
    <property type="entry name" value="RNASE H TYPE-1 DOMAIN-CONTAINING PROTEIN"/>
    <property type="match status" value="1"/>
</dbReference>
<dbReference type="GO" id="GO:0004523">
    <property type="term" value="F:RNA-DNA hybrid ribonuclease activity"/>
    <property type="evidence" value="ECO:0007669"/>
    <property type="project" value="InterPro"/>
</dbReference>
<reference evidence="2" key="2">
    <citation type="submission" date="2018-03" db="EMBL/GenBank/DDBJ databases">
        <title>The Triticum urartu genome reveals the dynamic nature of wheat genome evolution.</title>
        <authorList>
            <person name="Ling H."/>
            <person name="Ma B."/>
            <person name="Shi X."/>
            <person name="Liu H."/>
            <person name="Dong L."/>
            <person name="Sun H."/>
            <person name="Cao Y."/>
            <person name="Gao Q."/>
            <person name="Zheng S."/>
            <person name="Li Y."/>
            <person name="Yu Y."/>
            <person name="Du H."/>
            <person name="Qi M."/>
            <person name="Li Y."/>
            <person name="Yu H."/>
            <person name="Cui Y."/>
            <person name="Wang N."/>
            <person name="Chen C."/>
            <person name="Wu H."/>
            <person name="Zhao Y."/>
            <person name="Zhang J."/>
            <person name="Li Y."/>
            <person name="Zhou W."/>
            <person name="Zhang B."/>
            <person name="Hu W."/>
            <person name="Eijk M."/>
            <person name="Tang J."/>
            <person name="Witsenboer H."/>
            <person name="Zhao S."/>
            <person name="Li Z."/>
            <person name="Zhang A."/>
            <person name="Wang D."/>
            <person name="Liang C."/>
        </authorList>
    </citation>
    <scope>NUCLEOTIDE SEQUENCE [LARGE SCALE GENOMIC DNA]</scope>
    <source>
        <strain evidence="2">cv. G1812</strain>
    </source>
</reference>
<protein>
    <recommendedName>
        <fullName evidence="1">RNase H type-1 domain-containing protein</fullName>
    </recommendedName>
</protein>
<feature type="domain" description="RNase H type-1" evidence="1">
    <location>
        <begin position="6"/>
        <end position="77"/>
    </location>
</feature>
<dbReference type="Pfam" id="PF13456">
    <property type="entry name" value="RVT_3"/>
    <property type="match status" value="1"/>
</dbReference>
<dbReference type="AlphaFoldDB" id="A0A8R7U7I1"/>
<keyword evidence="3" id="KW-1185">Reference proteome</keyword>
<dbReference type="Gramene" id="TuG1812G0400001724.01.T01">
    <property type="protein sequence ID" value="TuG1812G0400001724.01.T01.cds248558"/>
    <property type="gene ID" value="TuG1812G0400001724.01"/>
</dbReference>
<dbReference type="Proteomes" id="UP000015106">
    <property type="component" value="Chromosome 4"/>
</dbReference>
<dbReference type="InterPro" id="IPR012337">
    <property type="entry name" value="RNaseH-like_sf"/>
</dbReference>
<dbReference type="Gene3D" id="3.30.420.10">
    <property type="entry name" value="Ribonuclease H-like superfamily/Ribonuclease H"/>
    <property type="match status" value="1"/>
</dbReference>
<organism evidence="2 3">
    <name type="scientific">Triticum urartu</name>
    <name type="common">Red wild einkorn</name>
    <name type="synonym">Crithodium urartu</name>
    <dbReference type="NCBI Taxonomy" id="4572"/>
    <lineage>
        <taxon>Eukaryota</taxon>
        <taxon>Viridiplantae</taxon>
        <taxon>Streptophyta</taxon>
        <taxon>Embryophyta</taxon>
        <taxon>Tracheophyta</taxon>
        <taxon>Spermatophyta</taxon>
        <taxon>Magnoliopsida</taxon>
        <taxon>Liliopsida</taxon>
        <taxon>Poales</taxon>
        <taxon>Poaceae</taxon>
        <taxon>BOP clade</taxon>
        <taxon>Pooideae</taxon>
        <taxon>Triticodae</taxon>
        <taxon>Triticeae</taxon>
        <taxon>Triticinae</taxon>
        <taxon>Triticum</taxon>
    </lineage>
</organism>
<dbReference type="EnsemblPlants" id="TuG1812G0400001724.01.T01">
    <property type="protein sequence ID" value="TuG1812G0400001724.01.T01.cds248558"/>
    <property type="gene ID" value="TuG1812G0400001724.01"/>
</dbReference>
<evidence type="ECO:0000259" key="1">
    <source>
        <dbReference type="Pfam" id="PF13456"/>
    </source>
</evidence>
<dbReference type="SUPFAM" id="SSF53098">
    <property type="entry name" value="Ribonuclease H-like"/>
    <property type="match status" value="1"/>
</dbReference>
<name>A0A8R7U7I1_TRIUA</name>
<reference evidence="3" key="1">
    <citation type="journal article" date="2013" name="Nature">
        <title>Draft genome of the wheat A-genome progenitor Triticum urartu.</title>
        <authorList>
            <person name="Ling H.Q."/>
            <person name="Zhao S."/>
            <person name="Liu D."/>
            <person name="Wang J."/>
            <person name="Sun H."/>
            <person name="Zhang C."/>
            <person name="Fan H."/>
            <person name="Li D."/>
            <person name="Dong L."/>
            <person name="Tao Y."/>
            <person name="Gao C."/>
            <person name="Wu H."/>
            <person name="Li Y."/>
            <person name="Cui Y."/>
            <person name="Guo X."/>
            <person name="Zheng S."/>
            <person name="Wang B."/>
            <person name="Yu K."/>
            <person name="Liang Q."/>
            <person name="Yang W."/>
            <person name="Lou X."/>
            <person name="Chen J."/>
            <person name="Feng M."/>
            <person name="Jian J."/>
            <person name="Zhang X."/>
            <person name="Luo G."/>
            <person name="Jiang Y."/>
            <person name="Liu J."/>
            <person name="Wang Z."/>
            <person name="Sha Y."/>
            <person name="Zhang B."/>
            <person name="Wu H."/>
            <person name="Tang D."/>
            <person name="Shen Q."/>
            <person name="Xue P."/>
            <person name="Zou S."/>
            <person name="Wang X."/>
            <person name="Liu X."/>
            <person name="Wang F."/>
            <person name="Yang Y."/>
            <person name="An X."/>
            <person name="Dong Z."/>
            <person name="Zhang K."/>
            <person name="Zhang X."/>
            <person name="Luo M.C."/>
            <person name="Dvorak J."/>
            <person name="Tong Y."/>
            <person name="Wang J."/>
            <person name="Yang H."/>
            <person name="Li Z."/>
            <person name="Wang D."/>
            <person name="Zhang A."/>
            <person name="Wang J."/>
        </authorList>
    </citation>
    <scope>NUCLEOTIDE SEQUENCE</scope>
    <source>
        <strain evidence="3">cv. G1812</strain>
    </source>
</reference>
<dbReference type="GO" id="GO:0003676">
    <property type="term" value="F:nucleic acid binding"/>
    <property type="evidence" value="ECO:0007669"/>
    <property type="project" value="InterPro"/>
</dbReference>
<accession>A0A8R7U7I1</accession>
<reference evidence="2" key="3">
    <citation type="submission" date="2022-06" db="UniProtKB">
        <authorList>
            <consortium name="EnsemblPlants"/>
        </authorList>
    </citation>
    <scope>IDENTIFICATION</scope>
</reference>
<sequence>MYFAREEATNNTSEYDGLLAGLGITVELGIKKLVIRGDSQLVVRQVNKDYQSPLMEAYVEEVRRLEECFDGLQIEHV</sequence>
<dbReference type="PANTHER" id="PTHR48475">
    <property type="entry name" value="RIBONUCLEASE H"/>
    <property type="match status" value="1"/>
</dbReference>
<dbReference type="InterPro" id="IPR002156">
    <property type="entry name" value="RNaseH_domain"/>
</dbReference>